<evidence type="ECO:0000259" key="2">
    <source>
        <dbReference type="Pfam" id="PF01970"/>
    </source>
</evidence>
<keyword evidence="1" id="KW-1133">Transmembrane helix</keyword>
<organism evidence="3 4">
    <name type="scientific">Vreelandella sulfidaeris</name>
    <dbReference type="NCBI Taxonomy" id="115553"/>
    <lineage>
        <taxon>Bacteria</taxon>
        <taxon>Pseudomonadati</taxon>
        <taxon>Pseudomonadota</taxon>
        <taxon>Gammaproteobacteria</taxon>
        <taxon>Oceanospirillales</taxon>
        <taxon>Halomonadaceae</taxon>
        <taxon>Vreelandella</taxon>
    </lineage>
</organism>
<evidence type="ECO:0000313" key="4">
    <source>
        <dbReference type="Proteomes" id="UP000320231"/>
    </source>
</evidence>
<keyword evidence="1" id="KW-0472">Membrane</keyword>
<feature type="transmembrane region" description="Helical" evidence="1">
    <location>
        <begin position="20"/>
        <end position="49"/>
    </location>
</feature>
<keyword evidence="1" id="KW-0812">Transmembrane</keyword>
<accession>A0A455U9S9</accession>
<gene>
    <name evidence="3" type="ORF">HSBAA_13800</name>
</gene>
<evidence type="ECO:0000313" key="3">
    <source>
        <dbReference type="EMBL" id="BBI60074.1"/>
    </source>
</evidence>
<sequence>MTNFFLQALAEVGTPSVLGLIVIGVLFGIIGGSIPGFTVTMAILVVFPFTFAMDPVSGVSLMVGVFVGVLGRHCVWRNARHTRHALFNHHRL</sequence>
<dbReference type="InterPro" id="IPR002823">
    <property type="entry name" value="DUF112_TM"/>
</dbReference>
<protein>
    <recommendedName>
        <fullName evidence="2">DUF112 domain-containing protein</fullName>
    </recommendedName>
</protein>
<feature type="domain" description="DUF112" evidence="2">
    <location>
        <begin position="18"/>
        <end position="69"/>
    </location>
</feature>
<evidence type="ECO:0000256" key="1">
    <source>
        <dbReference type="SAM" id="Phobius"/>
    </source>
</evidence>
<dbReference type="Proteomes" id="UP000320231">
    <property type="component" value="Chromosome"/>
</dbReference>
<reference evidence="3 4" key="1">
    <citation type="journal article" date="2019" name="Microbiol. Resour. Announc.">
        <title>Complete Genome Sequence of Halomonas sulfidaeris Strain Esulfide1 Isolated from a Metal Sulfide Rock at a Depth of 2,200 Meters, Obtained Using Nanopore Sequencing.</title>
        <authorList>
            <person name="Saito M."/>
            <person name="Nishigata A."/>
            <person name="Galipon J."/>
            <person name="Arakawa K."/>
        </authorList>
    </citation>
    <scope>NUCLEOTIDE SEQUENCE [LARGE SCALE GENOMIC DNA]</scope>
    <source>
        <strain evidence="3 4">ATCC BAA-803</strain>
    </source>
</reference>
<dbReference type="AlphaFoldDB" id="A0A455U9S9"/>
<feature type="transmembrane region" description="Helical" evidence="1">
    <location>
        <begin position="55"/>
        <end position="75"/>
    </location>
</feature>
<dbReference type="Pfam" id="PF01970">
    <property type="entry name" value="TctA"/>
    <property type="match status" value="1"/>
</dbReference>
<name>A0A455U9S9_9GAMM</name>
<dbReference type="KEGG" id="hsr:HSBAA_13800"/>
<dbReference type="EMBL" id="AP019514">
    <property type="protein sequence ID" value="BBI60074.1"/>
    <property type="molecule type" value="Genomic_DNA"/>
</dbReference>
<proteinExistence type="predicted"/>